<comment type="similarity">
    <text evidence="1">Belongs to the LysR transcriptional regulatory family.</text>
</comment>
<comment type="caution">
    <text evidence="6">The sequence shown here is derived from an EMBL/GenBank/DDBJ whole genome shotgun (WGS) entry which is preliminary data.</text>
</comment>
<name>A0ABU1B7B8_PSEHA</name>
<dbReference type="SUPFAM" id="SSF53850">
    <property type="entry name" value="Periplasmic binding protein-like II"/>
    <property type="match status" value="1"/>
</dbReference>
<dbReference type="SUPFAM" id="SSF46785">
    <property type="entry name" value="Winged helix' DNA-binding domain"/>
    <property type="match status" value="1"/>
</dbReference>
<protein>
    <submittedName>
        <fullName evidence="6">LysR family transcriptional regulator</fullName>
    </submittedName>
</protein>
<dbReference type="InterPro" id="IPR005119">
    <property type="entry name" value="LysR_subst-bd"/>
</dbReference>
<dbReference type="Gene3D" id="3.40.190.290">
    <property type="match status" value="1"/>
</dbReference>
<proteinExistence type="inferred from homology"/>
<evidence type="ECO:0000256" key="1">
    <source>
        <dbReference type="ARBA" id="ARBA00009437"/>
    </source>
</evidence>
<dbReference type="EMBL" id="JAVIFY010000001">
    <property type="protein sequence ID" value="MDQ9090137.1"/>
    <property type="molecule type" value="Genomic_DNA"/>
</dbReference>
<dbReference type="CDD" id="cd05466">
    <property type="entry name" value="PBP2_LTTR_substrate"/>
    <property type="match status" value="1"/>
</dbReference>
<evidence type="ECO:0000256" key="3">
    <source>
        <dbReference type="ARBA" id="ARBA00023125"/>
    </source>
</evidence>
<evidence type="ECO:0000259" key="5">
    <source>
        <dbReference type="PROSITE" id="PS50931"/>
    </source>
</evidence>
<dbReference type="InterPro" id="IPR000847">
    <property type="entry name" value="LysR_HTH_N"/>
</dbReference>
<dbReference type="PANTHER" id="PTHR30126:SF99">
    <property type="entry name" value="TRANSCRIPTIONAL REGULATOR LYSR FAMILY"/>
    <property type="match status" value="1"/>
</dbReference>
<dbReference type="Proteomes" id="UP001226574">
    <property type="component" value="Unassembled WGS sequence"/>
</dbReference>
<dbReference type="PROSITE" id="PS50931">
    <property type="entry name" value="HTH_LYSR"/>
    <property type="match status" value="1"/>
</dbReference>
<dbReference type="Gene3D" id="1.10.10.10">
    <property type="entry name" value="Winged helix-like DNA-binding domain superfamily/Winged helix DNA-binding domain"/>
    <property type="match status" value="1"/>
</dbReference>
<dbReference type="RefSeq" id="WP_309038130.1">
    <property type="nucleotide sequence ID" value="NZ_JAVIFY010000001.1"/>
</dbReference>
<keyword evidence="4" id="KW-0804">Transcription</keyword>
<feature type="domain" description="HTH lysR-type" evidence="5">
    <location>
        <begin position="2"/>
        <end position="59"/>
    </location>
</feature>
<organism evidence="6 7">
    <name type="scientific">Pseudoalteromonas haloplanktis</name>
    <name type="common">Alteromonas haloplanktis</name>
    <dbReference type="NCBI Taxonomy" id="228"/>
    <lineage>
        <taxon>Bacteria</taxon>
        <taxon>Pseudomonadati</taxon>
        <taxon>Pseudomonadota</taxon>
        <taxon>Gammaproteobacteria</taxon>
        <taxon>Alteromonadales</taxon>
        <taxon>Pseudoalteromonadaceae</taxon>
        <taxon>Pseudoalteromonas</taxon>
    </lineage>
</organism>
<keyword evidence="3" id="KW-0238">DNA-binding</keyword>
<dbReference type="Pfam" id="PF03466">
    <property type="entry name" value="LysR_substrate"/>
    <property type="match status" value="1"/>
</dbReference>
<keyword evidence="7" id="KW-1185">Reference proteome</keyword>
<evidence type="ECO:0000313" key="7">
    <source>
        <dbReference type="Proteomes" id="UP001226574"/>
    </source>
</evidence>
<reference evidence="6 7" key="1">
    <citation type="submission" date="2023-08" db="EMBL/GenBank/DDBJ databases">
        <title>Pseudoalteromonas haloplanktis LL1 genome.</title>
        <authorList>
            <person name="Wu S."/>
        </authorList>
    </citation>
    <scope>NUCLEOTIDE SEQUENCE [LARGE SCALE GENOMIC DNA]</scope>
    <source>
        <strain evidence="6 7">LL1</strain>
    </source>
</reference>
<evidence type="ECO:0000313" key="6">
    <source>
        <dbReference type="EMBL" id="MDQ9090137.1"/>
    </source>
</evidence>
<dbReference type="PRINTS" id="PR00039">
    <property type="entry name" value="HTHLYSR"/>
</dbReference>
<evidence type="ECO:0000256" key="4">
    <source>
        <dbReference type="ARBA" id="ARBA00023163"/>
    </source>
</evidence>
<gene>
    <name evidence="6" type="ORF">RC083_00880</name>
</gene>
<dbReference type="Pfam" id="PF00126">
    <property type="entry name" value="HTH_1"/>
    <property type="match status" value="1"/>
</dbReference>
<dbReference type="InterPro" id="IPR036388">
    <property type="entry name" value="WH-like_DNA-bd_sf"/>
</dbReference>
<dbReference type="PANTHER" id="PTHR30126">
    <property type="entry name" value="HTH-TYPE TRANSCRIPTIONAL REGULATOR"/>
    <property type="match status" value="1"/>
</dbReference>
<sequence length="291" mass="32916">MINPAWLNTFCTLVEVNHFTRTSERLFMTQSGVSQHIKKLEQQLDCLLLERHGKQFTLTAQGQSLYQRGSRLLKDWQFLEQELHNDSPYSGDVKVQSPGSCGLKFYDQLLNLQATHNNLSIDYRFAPNESVEQAVANHNADIGFLTQAPTRSEITSHKLGQEELLLVTPAGYPTPNWQTLCELGFIGHPDAKHHAQLLLSENYPEFEHINQIKRTGFSNQISLILEPVSLGLGFTVLPAHAVGAFNKPEQIKIHHLANPISESIYVCHHRNRPLAKRMHTVIDTIKSINSI</sequence>
<accession>A0ABU1B7B8</accession>
<dbReference type="InterPro" id="IPR036390">
    <property type="entry name" value="WH_DNA-bd_sf"/>
</dbReference>
<evidence type="ECO:0000256" key="2">
    <source>
        <dbReference type="ARBA" id="ARBA00023015"/>
    </source>
</evidence>
<keyword evidence="2" id="KW-0805">Transcription regulation</keyword>